<keyword evidence="6 8" id="KW-1133">Transmembrane helix</keyword>
<sequence length="246" mass="26970">MESIIWLAPFVFLLAGTVKGALGIGLPTTVIAVLSQVTDPRVAIAVGLLPVITSNLWQVYREGGWREPFLRFWPYAATLGVSIFLFSGVAAEATPETVTLATGIAIAIFAAANLYRRPPPLPRRWERPAQIGFGLASGVMGGLTGLWSPPLLIMLLSMRLPKSEMVRSMGLLFLLGGAPMFAGYVVNRLITMEIFLWSLVMLIPTFLGFTLGERVRRKMADARFQKAVLVFFLLMGLNMIRRGLMG</sequence>
<dbReference type="Pfam" id="PF01925">
    <property type="entry name" value="TauE"/>
    <property type="match status" value="1"/>
</dbReference>
<feature type="transmembrane region" description="Helical" evidence="8">
    <location>
        <begin position="128"/>
        <end position="148"/>
    </location>
</feature>
<accession>A0A7L5BZP2</accession>
<gene>
    <name evidence="9" type="ORF">G5B40_16800</name>
</gene>
<dbReference type="PANTHER" id="PTHR30269">
    <property type="entry name" value="TRANSMEMBRANE PROTEIN YFCA"/>
    <property type="match status" value="1"/>
</dbReference>
<dbReference type="GO" id="GO:0005886">
    <property type="term" value="C:plasma membrane"/>
    <property type="evidence" value="ECO:0007669"/>
    <property type="project" value="UniProtKB-SubCell"/>
</dbReference>
<evidence type="ECO:0000313" key="10">
    <source>
        <dbReference type="Proteomes" id="UP000503336"/>
    </source>
</evidence>
<evidence type="ECO:0000256" key="8">
    <source>
        <dbReference type="RuleBase" id="RU363041"/>
    </source>
</evidence>
<feature type="transmembrane region" description="Helical" evidence="8">
    <location>
        <begin position="42"/>
        <end position="60"/>
    </location>
</feature>
<evidence type="ECO:0000256" key="6">
    <source>
        <dbReference type="ARBA" id="ARBA00022989"/>
    </source>
</evidence>
<dbReference type="RefSeq" id="WP_165100982.1">
    <property type="nucleotide sequence ID" value="NZ_CP049056.1"/>
</dbReference>
<evidence type="ECO:0000313" key="9">
    <source>
        <dbReference type="EMBL" id="QIE56951.1"/>
    </source>
</evidence>
<evidence type="ECO:0000256" key="5">
    <source>
        <dbReference type="ARBA" id="ARBA00022692"/>
    </source>
</evidence>
<comment type="similarity">
    <text evidence="2 8">Belongs to the 4-toluene sulfonate uptake permease (TSUP) (TC 2.A.102) family.</text>
</comment>
<dbReference type="Proteomes" id="UP000503336">
    <property type="component" value="Chromosome"/>
</dbReference>
<evidence type="ECO:0000256" key="1">
    <source>
        <dbReference type="ARBA" id="ARBA00004651"/>
    </source>
</evidence>
<keyword evidence="4 8" id="KW-1003">Cell membrane</keyword>
<keyword evidence="7 8" id="KW-0472">Membrane</keyword>
<feature type="transmembrane region" description="Helical" evidence="8">
    <location>
        <begin position="224"/>
        <end position="240"/>
    </location>
</feature>
<organism evidence="9 10">
    <name type="scientific">Pikeienuella piscinae</name>
    <dbReference type="NCBI Taxonomy" id="2748098"/>
    <lineage>
        <taxon>Bacteria</taxon>
        <taxon>Pseudomonadati</taxon>
        <taxon>Pseudomonadota</taxon>
        <taxon>Alphaproteobacteria</taxon>
        <taxon>Rhodobacterales</taxon>
        <taxon>Paracoccaceae</taxon>
        <taxon>Pikeienuella</taxon>
    </lineage>
</organism>
<feature type="transmembrane region" description="Helical" evidence="8">
    <location>
        <begin position="168"/>
        <end position="187"/>
    </location>
</feature>
<reference evidence="9 10" key="1">
    <citation type="submission" date="2020-02" db="EMBL/GenBank/DDBJ databases">
        <title>complete genome sequence of Rhodobacteraceae bacterium.</title>
        <authorList>
            <person name="Park J."/>
            <person name="Kim Y.-S."/>
            <person name="Kim K.-H."/>
        </authorList>
    </citation>
    <scope>NUCLEOTIDE SEQUENCE [LARGE SCALE GENOMIC DNA]</scope>
    <source>
        <strain evidence="9 10">RR4-56</strain>
    </source>
</reference>
<keyword evidence="5 8" id="KW-0812">Transmembrane</keyword>
<keyword evidence="10" id="KW-1185">Reference proteome</keyword>
<feature type="transmembrane region" description="Helical" evidence="8">
    <location>
        <begin position="72"/>
        <end position="91"/>
    </location>
</feature>
<proteinExistence type="inferred from homology"/>
<evidence type="ECO:0000256" key="3">
    <source>
        <dbReference type="ARBA" id="ARBA00022448"/>
    </source>
</evidence>
<dbReference type="AlphaFoldDB" id="A0A7L5BZP2"/>
<keyword evidence="3" id="KW-0813">Transport</keyword>
<evidence type="ECO:0000256" key="2">
    <source>
        <dbReference type="ARBA" id="ARBA00009142"/>
    </source>
</evidence>
<evidence type="ECO:0000256" key="7">
    <source>
        <dbReference type="ARBA" id="ARBA00023136"/>
    </source>
</evidence>
<name>A0A7L5BZP2_9RHOB</name>
<feature type="transmembrane region" description="Helical" evidence="8">
    <location>
        <begin position="97"/>
        <end position="116"/>
    </location>
</feature>
<dbReference type="EMBL" id="CP049056">
    <property type="protein sequence ID" value="QIE56951.1"/>
    <property type="molecule type" value="Genomic_DNA"/>
</dbReference>
<comment type="subcellular location">
    <subcellularLocation>
        <location evidence="1 8">Cell membrane</location>
        <topology evidence="1 8">Multi-pass membrane protein</topology>
    </subcellularLocation>
</comment>
<dbReference type="KEGG" id="hdh:G5B40_16800"/>
<dbReference type="InterPro" id="IPR002781">
    <property type="entry name" value="TM_pro_TauE-like"/>
</dbReference>
<dbReference type="InterPro" id="IPR052017">
    <property type="entry name" value="TSUP"/>
</dbReference>
<feature type="transmembrane region" description="Helical" evidence="8">
    <location>
        <begin position="194"/>
        <end position="212"/>
    </location>
</feature>
<dbReference type="PANTHER" id="PTHR30269:SF32">
    <property type="entry name" value="MEMBRANE TRANSPORTER PROTEIN-RELATED"/>
    <property type="match status" value="1"/>
</dbReference>
<evidence type="ECO:0000256" key="4">
    <source>
        <dbReference type="ARBA" id="ARBA00022475"/>
    </source>
</evidence>
<protein>
    <recommendedName>
        <fullName evidence="8">Probable membrane transporter protein</fullName>
    </recommendedName>
</protein>